<dbReference type="InterPro" id="IPR051028">
    <property type="entry name" value="Mito_Solute_Carrier"/>
</dbReference>
<comment type="catalytic activity">
    <reaction evidence="16">
        <text>3-sulfino-L-alanine(out) + L-glutamate(in) + H(+)(in) = 3-sulfino-L-alanine(in) + L-glutamate(out) + H(+)(out)</text>
        <dbReference type="Rhea" id="RHEA:70967"/>
        <dbReference type="ChEBI" id="CHEBI:15378"/>
        <dbReference type="ChEBI" id="CHEBI:29985"/>
        <dbReference type="ChEBI" id="CHEBI:61085"/>
    </reaction>
</comment>
<comment type="similarity">
    <text evidence="2">Belongs to the mitochondrial carrier (TC 2.A.29) family.</text>
</comment>
<evidence type="ECO:0000256" key="7">
    <source>
        <dbReference type="ARBA" id="ARBA00022792"/>
    </source>
</evidence>
<keyword evidence="4 17" id="KW-0812">Transmembrane</keyword>
<evidence type="ECO:0000256" key="11">
    <source>
        <dbReference type="ARBA" id="ARBA00023128"/>
    </source>
</evidence>
<dbReference type="GO" id="GO:0005509">
    <property type="term" value="F:calcium ion binding"/>
    <property type="evidence" value="ECO:0007669"/>
    <property type="project" value="InterPro"/>
</dbReference>
<dbReference type="PANTHER" id="PTHR45678:SF12">
    <property type="entry name" value="ELECTROGENIC ASPARTATE_GLUTAMATE ANTIPORTER SLC25A13, MITOCHONDRIAL"/>
    <property type="match status" value="1"/>
</dbReference>
<evidence type="ECO:0000256" key="12">
    <source>
        <dbReference type="ARBA" id="ARBA00023136"/>
    </source>
</evidence>
<dbReference type="GO" id="GO:0005743">
    <property type="term" value="C:mitochondrial inner membrane"/>
    <property type="evidence" value="ECO:0007669"/>
    <property type="project" value="UniProtKB-SubCell"/>
</dbReference>
<dbReference type="Pfam" id="PF00153">
    <property type="entry name" value="Mito_carr"/>
    <property type="match status" value="3"/>
</dbReference>
<dbReference type="InterPro" id="IPR002067">
    <property type="entry name" value="MCP"/>
</dbReference>
<organism evidence="19 20">
    <name type="scientific">Sinocyclocheilus grahami</name>
    <name type="common">Dianchi golden-line fish</name>
    <name type="synonym">Barbus grahami</name>
    <dbReference type="NCBI Taxonomy" id="75366"/>
    <lineage>
        <taxon>Eukaryota</taxon>
        <taxon>Metazoa</taxon>
        <taxon>Chordata</taxon>
        <taxon>Craniata</taxon>
        <taxon>Vertebrata</taxon>
        <taxon>Euteleostomi</taxon>
        <taxon>Actinopterygii</taxon>
        <taxon>Neopterygii</taxon>
        <taxon>Teleostei</taxon>
        <taxon>Ostariophysi</taxon>
        <taxon>Cypriniformes</taxon>
        <taxon>Cyprinidae</taxon>
        <taxon>Cyprininae</taxon>
        <taxon>Sinocyclocheilus</taxon>
    </lineage>
</organism>
<keyword evidence="10" id="KW-0007">Acetylation</keyword>
<evidence type="ECO:0000256" key="4">
    <source>
        <dbReference type="ARBA" id="ARBA00022692"/>
    </source>
</evidence>
<evidence type="ECO:0000256" key="13">
    <source>
        <dbReference type="ARBA" id="ARBA00037019"/>
    </source>
</evidence>
<keyword evidence="6" id="KW-0677">Repeat</keyword>
<comment type="catalytic activity">
    <reaction evidence="15">
        <text>L-aspartate(in) + L-glutamate(out) + H(+)(out) = L-aspartate(out) + L-glutamate(in) + H(+)(in)</text>
        <dbReference type="Rhea" id="RHEA:70783"/>
        <dbReference type="ChEBI" id="CHEBI:15378"/>
        <dbReference type="ChEBI" id="CHEBI:29985"/>
        <dbReference type="ChEBI" id="CHEBI:29991"/>
    </reaction>
</comment>
<comment type="subunit">
    <text evidence="14">Homodimer (via N-terminus).</text>
</comment>
<evidence type="ECO:0000256" key="9">
    <source>
        <dbReference type="ARBA" id="ARBA00022989"/>
    </source>
</evidence>
<keyword evidence="8" id="KW-0106">Calcium</keyword>
<protein>
    <submittedName>
        <fullName evidence="19">Solute carrier family 25 member 13</fullName>
    </submittedName>
</protein>
<evidence type="ECO:0000256" key="2">
    <source>
        <dbReference type="ARBA" id="ARBA00006375"/>
    </source>
</evidence>
<evidence type="ECO:0000313" key="19">
    <source>
        <dbReference type="Ensembl" id="ENSSGRP00000109242.1"/>
    </source>
</evidence>
<keyword evidence="11" id="KW-0496">Mitochondrion</keyword>
<dbReference type="PRINTS" id="PR00926">
    <property type="entry name" value="MITOCARRIER"/>
</dbReference>
<dbReference type="FunFam" id="1.10.238.10:FF:000064">
    <property type="entry name" value="calcium-binding mitochondrial carrier protein Aralar1 isoform X1"/>
    <property type="match status" value="1"/>
</dbReference>
<feature type="domain" description="EF-hand" evidence="18">
    <location>
        <begin position="87"/>
        <end position="122"/>
    </location>
</feature>
<keyword evidence="7" id="KW-0999">Mitochondrion inner membrane</keyword>
<dbReference type="PANTHER" id="PTHR45678">
    <property type="entry name" value="MITOCHONDRIAL 2-OXODICARBOXYLATE CARRIER 1-RELATED"/>
    <property type="match status" value="1"/>
</dbReference>
<feature type="repeat" description="Solcar" evidence="17">
    <location>
        <begin position="506"/>
        <end position="594"/>
    </location>
</feature>
<dbReference type="Ensembl" id="ENSSGRT00000116063.1">
    <property type="protein sequence ID" value="ENSSGRP00000109242.1"/>
    <property type="gene ID" value="ENSSGRG00000053369.1"/>
</dbReference>
<evidence type="ECO:0000256" key="1">
    <source>
        <dbReference type="ARBA" id="ARBA00004448"/>
    </source>
</evidence>
<dbReference type="SUPFAM" id="SSF103506">
    <property type="entry name" value="Mitochondrial carrier"/>
    <property type="match status" value="1"/>
</dbReference>
<feature type="domain" description="EF-hand" evidence="18">
    <location>
        <begin position="158"/>
        <end position="193"/>
    </location>
</feature>
<dbReference type="FunFam" id="1.50.40.10:FF:000004">
    <property type="entry name" value="Calcium-binding mitochondrial carrier protein Aralar1"/>
    <property type="match status" value="1"/>
</dbReference>
<name>A0A672T3H4_SINGR</name>
<comment type="subcellular location">
    <subcellularLocation>
        <location evidence="1">Mitochondrion inner membrane</location>
        <topology evidence="1">Multi-pass membrane protein</topology>
    </subcellularLocation>
</comment>
<evidence type="ECO:0000256" key="16">
    <source>
        <dbReference type="ARBA" id="ARBA00048652"/>
    </source>
</evidence>
<dbReference type="InterPro" id="IPR023395">
    <property type="entry name" value="MCP_dom_sf"/>
</dbReference>
<reference evidence="19" key="1">
    <citation type="submission" date="2025-08" db="UniProtKB">
        <authorList>
            <consortium name="Ensembl"/>
        </authorList>
    </citation>
    <scope>IDENTIFICATION</scope>
</reference>
<feature type="repeat" description="Solcar" evidence="17">
    <location>
        <begin position="414"/>
        <end position="498"/>
    </location>
</feature>
<reference evidence="19" key="2">
    <citation type="submission" date="2025-09" db="UniProtKB">
        <authorList>
            <consortium name="Ensembl"/>
        </authorList>
    </citation>
    <scope>IDENTIFICATION</scope>
</reference>
<evidence type="ECO:0000256" key="6">
    <source>
        <dbReference type="ARBA" id="ARBA00022737"/>
    </source>
</evidence>
<dbReference type="InterPro" id="IPR018108">
    <property type="entry name" value="MCP_transmembrane"/>
</dbReference>
<evidence type="ECO:0000313" key="20">
    <source>
        <dbReference type="Proteomes" id="UP000472262"/>
    </source>
</evidence>
<dbReference type="InterPro" id="IPR011992">
    <property type="entry name" value="EF-hand-dom_pair"/>
</dbReference>
<evidence type="ECO:0000259" key="18">
    <source>
        <dbReference type="PROSITE" id="PS50222"/>
    </source>
</evidence>
<dbReference type="AlphaFoldDB" id="A0A672T3H4"/>
<evidence type="ECO:0000256" key="10">
    <source>
        <dbReference type="ARBA" id="ARBA00022990"/>
    </source>
</evidence>
<feature type="repeat" description="Solcar" evidence="17">
    <location>
        <begin position="314"/>
        <end position="406"/>
    </location>
</feature>
<dbReference type="SUPFAM" id="SSF47473">
    <property type="entry name" value="EF-hand"/>
    <property type="match status" value="2"/>
</dbReference>
<dbReference type="GO" id="GO:0043490">
    <property type="term" value="P:malate-aspartate shuttle"/>
    <property type="evidence" value="ECO:0007669"/>
    <property type="project" value="TreeGrafter"/>
</dbReference>
<dbReference type="PROSITE" id="PS50920">
    <property type="entry name" value="SOLCAR"/>
    <property type="match status" value="3"/>
</dbReference>
<keyword evidence="12 17" id="KW-0472">Membrane</keyword>
<accession>A0A672T3H4</accession>
<evidence type="ECO:0000256" key="5">
    <source>
        <dbReference type="ARBA" id="ARBA00022723"/>
    </source>
</evidence>
<keyword evidence="5" id="KW-0479">Metal-binding</keyword>
<comment type="catalytic activity">
    <reaction evidence="13">
        <text>3-sulfino-L-alanine(out) + L-aspartate(in) = 3-sulfino-L-alanine(in) + L-aspartate(out)</text>
        <dbReference type="Rhea" id="RHEA:70975"/>
        <dbReference type="ChEBI" id="CHEBI:29991"/>
        <dbReference type="ChEBI" id="CHEBI:61085"/>
    </reaction>
</comment>
<dbReference type="PROSITE" id="PS50222">
    <property type="entry name" value="EF_HAND_2"/>
    <property type="match status" value="2"/>
</dbReference>
<keyword evidence="3" id="KW-0813">Transport</keyword>
<keyword evidence="20" id="KW-1185">Reference proteome</keyword>
<evidence type="ECO:0000256" key="3">
    <source>
        <dbReference type="ARBA" id="ARBA00022448"/>
    </source>
</evidence>
<keyword evidence="9" id="KW-1133">Transmembrane helix</keyword>
<dbReference type="Gene3D" id="1.10.238.10">
    <property type="entry name" value="EF-hand"/>
    <property type="match status" value="2"/>
</dbReference>
<dbReference type="Gene3D" id="1.50.40.10">
    <property type="entry name" value="Mitochondrial carrier domain"/>
    <property type="match status" value="1"/>
</dbReference>
<dbReference type="InterPro" id="IPR002048">
    <property type="entry name" value="EF_hand_dom"/>
</dbReference>
<evidence type="ECO:0000256" key="14">
    <source>
        <dbReference type="ARBA" id="ARBA00038674"/>
    </source>
</evidence>
<evidence type="ECO:0000256" key="15">
    <source>
        <dbReference type="ARBA" id="ARBA00047487"/>
    </source>
</evidence>
<dbReference type="GO" id="GO:0015183">
    <property type="term" value="F:L-aspartate transmembrane transporter activity"/>
    <property type="evidence" value="ECO:0007669"/>
    <property type="project" value="TreeGrafter"/>
</dbReference>
<evidence type="ECO:0000256" key="17">
    <source>
        <dbReference type="PROSITE-ProRule" id="PRU00282"/>
    </source>
</evidence>
<proteinExistence type="inferred from homology"/>
<dbReference type="Proteomes" id="UP000472262">
    <property type="component" value="Unassembled WGS sequence"/>
</dbReference>
<evidence type="ECO:0000256" key="8">
    <source>
        <dbReference type="ARBA" id="ARBA00022837"/>
    </source>
</evidence>
<sequence length="657" mass="72526">VCLSLQVMIKRADPAELKSIFLKYASVEKNGEYYMSPEDFASRFLHAQTDIKLSKEATVLLAGVVDQTKDGLISFQEFLAFEAVLCAPDALFMVAFQLFDKAGNGIATFEDVKQVFGQTTIHQHIPFNWNSEFVQLHFGAERKKHLNYGEFTQFLLEMQLEHARQAFMQRDKAKTGTITALDFRDIMVTIRPHMLTQFVEECLVAAAGGSTSHQVSFSYFNGFNSLLNNMELIRKIYTTLAGNRKDVEVTKEKRNPFNCLIMSAHVFAFYRRVGLFDIEMIAPLEEGALPYNLAEIQRQQSGGDASRSVLLQAAESAYRFTLGSVAGAVGATAVYPVDLVKTRMQNQRSSGSFVDELMYKNSIDCFKKVVRYEGFFGLYRGLVPQLLGVAPEKAIKLTVNDFVRGKTMKKDGSVPIPAEILAGGCAGGSQVIFTNPLEIVKIRLQVAGEITTGPRVSALSVIRDLGFFGLYKGAKACFLRDIPFSAIFFPCYAHTKAALTDEDGRVGPGRLLLAGALAGMPAASLVTPADVIKTRLQVAARAGQTTYNGLIDCFWKILREEGPRAFWKGAEARVFRSSPQFGVTLVTYELLQRWFYIDFGGQKPAGAEPTPKSRISLPAPNPDHIGGFRLAVATFAGIESKFGLHLPRFRAPAASHV</sequence>
<dbReference type="GO" id="GO:0005313">
    <property type="term" value="F:L-glutamate transmembrane transporter activity"/>
    <property type="evidence" value="ECO:0007669"/>
    <property type="project" value="TreeGrafter"/>
</dbReference>